<keyword evidence="2" id="KW-0808">Transferase</keyword>
<evidence type="ECO:0000313" key="2">
    <source>
        <dbReference type="EMBL" id="SEN73630.1"/>
    </source>
</evidence>
<name>A0A1H8IY00_9FIRM</name>
<evidence type="ECO:0000259" key="1">
    <source>
        <dbReference type="PROSITE" id="PS51186"/>
    </source>
</evidence>
<proteinExistence type="predicted"/>
<feature type="domain" description="N-acetyltransferase" evidence="1">
    <location>
        <begin position="2"/>
        <end position="152"/>
    </location>
</feature>
<dbReference type="InterPro" id="IPR016181">
    <property type="entry name" value="Acyl_CoA_acyltransferase"/>
</dbReference>
<reference evidence="2 3" key="1">
    <citation type="submission" date="2016-10" db="EMBL/GenBank/DDBJ databases">
        <authorList>
            <person name="de Groot N.N."/>
        </authorList>
    </citation>
    <scope>NUCLEOTIDE SEQUENCE [LARGE SCALE GENOMIC DNA]</scope>
    <source>
        <strain evidence="2 3">Calf135</strain>
    </source>
</reference>
<dbReference type="RefSeq" id="WP_091975770.1">
    <property type="nucleotide sequence ID" value="NZ_CAUWDX010000019.1"/>
</dbReference>
<gene>
    <name evidence="2" type="ORF">SAMN05216454_11014</name>
</gene>
<dbReference type="SUPFAM" id="SSF55729">
    <property type="entry name" value="Acyl-CoA N-acyltransferases (Nat)"/>
    <property type="match status" value="1"/>
</dbReference>
<dbReference type="EMBL" id="FODF01000010">
    <property type="protein sequence ID" value="SEN73630.1"/>
    <property type="molecule type" value="Genomic_DNA"/>
</dbReference>
<organism evidence="2 3">
    <name type="scientific">Peptostreptococcus russellii</name>
    <dbReference type="NCBI Taxonomy" id="215200"/>
    <lineage>
        <taxon>Bacteria</taxon>
        <taxon>Bacillati</taxon>
        <taxon>Bacillota</taxon>
        <taxon>Clostridia</taxon>
        <taxon>Peptostreptococcales</taxon>
        <taxon>Peptostreptococcaceae</taxon>
        <taxon>Peptostreptococcus</taxon>
    </lineage>
</organism>
<dbReference type="CDD" id="cd04301">
    <property type="entry name" value="NAT_SF"/>
    <property type="match status" value="1"/>
</dbReference>
<keyword evidence="3" id="KW-1185">Reference proteome</keyword>
<dbReference type="OrthoDB" id="95438at2"/>
<dbReference type="GO" id="GO:0016747">
    <property type="term" value="F:acyltransferase activity, transferring groups other than amino-acyl groups"/>
    <property type="evidence" value="ECO:0007669"/>
    <property type="project" value="InterPro"/>
</dbReference>
<evidence type="ECO:0000313" key="3">
    <source>
        <dbReference type="Proteomes" id="UP000199512"/>
    </source>
</evidence>
<dbReference type="STRING" id="215200.SAMN05216454_11014"/>
<dbReference type="InterPro" id="IPR000182">
    <property type="entry name" value="GNAT_dom"/>
</dbReference>
<dbReference type="Pfam" id="PF00583">
    <property type="entry name" value="Acetyltransf_1"/>
    <property type="match status" value="1"/>
</dbReference>
<protein>
    <submittedName>
        <fullName evidence="2">Acetyltransferase (GNAT) domain-containing protein</fullName>
    </submittedName>
</protein>
<dbReference type="AlphaFoldDB" id="A0A1H8IY00"/>
<dbReference type="PROSITE" id="PS51186">
    <property type="entry name" value="GNAT"/>
    <property type="match status" value="1"/>
</dbReference>
<dbReference type="Gene3D" id="3.40.630.30">
    <property type="match status" value="1"/>
</dbReference>
<sequence>MIFFKKFDKKNYDNLLKMMLEFYSSDAVDKPIDKEIVNKLLDDILSEEYSIKGVEAYYDNELVGFGVITSYYASEVAGITIQLEDLFIKENYRSKGIAKAYFKAVMENYPEAVRFRLEVCSSNTKAISLYKRMGFEKLEYDQMIFNIEDSNE</sequence>
<dbReference type="Proteomes" id="UP000199512">
    <property type="component" value="Unassembled WGS sequence"/>
</dbReference>
<accession>A0A1H8IY00</accession>